<dbReference type="SUPFAM" id="SSF55129">
    <property type="entry name" value="Ribosomal protein L30p/L7e"/>
    <property type="match status" value="1"/>
</dbReference>
<comment type="similarity">
    <text evidence="1">Belongs to the universal ribosomal protein uL30 family.</text>
</comment>
<comment type="caution">
    <text evidence="7">The sequence shown here is derived from an EMBL/GenBank/DDBJ whole genome shotgun (WGS) entry which is preliminary data.</text>
</comment>
<proteinExistence type="inferred from homology"/>
<keyword evidence="4" id="KW-0687">Ribonucleoprotein</keyword>
<evidence type="ECO:0000313" key="8">
    <source>
        <dbReference type="Proteomes" id="UP001194469"/>
    </source>
</evidence>
<keyword evidence="3 7" id="KW-0689">Ribosomal protein</keyword>
<dbReference type="PIRSF" id="PIRSF002211">
    <property type="entry name" value="Ribosomal_L30_bac-type"/>
    <property type="match status" value="1"/>
</dbReference>
<feature type="domain" description="Large ribosomal subunit protein uL30-like ferredoxin-like fold" evidence="6">
    <location>
        <begin position="2"/>
        <end position="52"/>
    </location>
</feature>
<evidence type="ECO:0000259" key="6">
    <source>
        <dbReference type="Pfam" id="PF00327"/>
    </source>
</evidence>
<name>A0ABS0J3T0_9BACT</name>
<accession>A0ABS0J3T0</accession>
<gene>
    <name evidence="7" type="primary">rpmD</name>
    <name evidence="7" type="ORF">FVW20_08755</name>
</gene>
<protein>
    <recommendedName>
        <fullName evidence="5">50S ribosomal protein L30</fullName>
    </recommendedName>
</protein>
<keyword evidence="8" id="KW-1185">Reference proteome</keyword>
<sequence>MIKVKLVRSWIGCKPKQRKVLDALGLRKIRCEKSFEDNAAIRGMIAEVKHLVEVSE</sequence>
<dbReference type="Proteomes" id="UP001194469">
    <property type="component" value="Unassembled WGS sequence"/>
</dbReference>
<reference evidence="7 8" key="1">
    <citation type="submission" date="2019-08" db="EMBL/GenBank/DDBJ databases">
        <authorList>
            <person name="Luo N."/>
        </authorList>
    </citation>
    <scope>NUCLEOTIDE SEQUENCE [LARGE SCALE GENOMIC DNA]</scope>
    <source>
        <strain evidence="7 8">NCIMB 9442</strain>
    </source>
</reference>
<evidence type="ECO:0000256" key="2">
    <source>
        <dbReference type="ARBA" id="ARBA00011838"/>
    </source>
</evidence>
<organism evidence="7 8">
    <name type="scientific">Nitratidesulfovibrio oxamicus</name>
    <dbReference type="NCBI Taxonomy" id="32016"/>
    <lineage>
        <taxon>Bacteria</taxon>
        <taxon>Pseudomonadati</taxon>
        <taxon>Thermodesulfobacteriota</taxon>
        <taxon>Desulfovibrionia</taxon>
        <taxon>Desulfovibrionales</taxon>
        <taxon>Desulfovibrionaceae</taxon>
        <taxon>Nitratidesulfovibrio</taxon>
    </lineage>
</organism>
<dbReference type="CDD" id="cd01658">
    <property type="entry name" value="Ribosomal_L30"/>
    <property type="match status" value="1"/>
</dbReference>
<dbReference type="NCBIfam" id="TIGR01308">
    <property type="entry name" value="rpmD_bact"/>
    <property type="match status" value="1"/>
</dbReference>
<dbReference type="InterPro" id="IPR036919">
    <property type="entry name" value="Ribo_uL30_ferredoxin-like_sf"/>
</dbReference>
<evidence type="ECO:0000256" key="1">
    <source>
        <dbReference type="ARBA" id="ARBA00007594"/>
    </source>
</evidence>
<evidence type="ECO:0000256" key="5">
    <source>
        <dbReference type="ARBA" id="ARBA00035492"/>
    </source>
</evidence>
<evidence type="ECO:0000256" key="4">
    <source>
        <dbReference type="ARBA" id="ARBA00023274"/>
    </source>
</evidence>
<evidence type="ECO:0000256" key="3">
    <source>
        <dbReference type="ARBA" id="ARBA00022980"/>
    </source>
</evidence>
<dbReference type="InterPro" id="IPR016082">
    <property type="entry name" value="Ribosomal_uL30_ferredoxin-like"/>
</dbReference>
<dbReference type="Gene3D" id="3.30.1390.20">
    <property type="entry name" value="Ribosomal protein L30, ferredoxin-like fold domain"/>
    <property type="match status" value="1"/>
</dbReference>
<dbReference type="HAMAP" id="MF_01371_B">
    <property type="entry name" value="Ribosomal_uL30_B"/>
    <property type="match status" value="1"/>
</dbReference>
<dbReference type="Pfam" id="PF00327">
    <property type="entry name" value="Ribosomal_L30"/>
    <property type="match status" value="1"/>
</dbReference>
<dbReference type="GO" id="GO:0005840">
    <property type="term" value="C:ribosome"/>
    <property type="evidence" value="ECO:0007669"/>
    <property type="project" value="UniProtKB-KW"/>
</dbReference>
<dbReference type="EMBL" id="VRYY01000221">
    <property type="protein sequence ID" value="MBG3877097.1"/>
    <property type="molecule type" value="Genomic_DNA"/>
</dbReference>
<evidence type="ECO:0000313" key="7">
    <source>
        <dbReference type="EMBL" id="MBG3877097.1"/>
    </source>
</evidence>
<dbReference type="InterPro" id="IPR005996">
    <property type="entry name" value="Ribosomal_uL30_bac-type"/>
</dbReference>
<dbReference type="RefSeq" id="WP_007521049.1">
    <property type="nucleotide sequence ID" value="NZ_VRYY01000221.1"/>
</dbReference>
<comment type="subunit">
    <text evidence="2">Part of the 50S ribosomal subunit.</text>
</comment>